<evidence type="ECO:0000313" key="8">
    <source>
        <dbReference type="EMBL" id="PVX28626.1"/>
    </source>
</evidence>
<dbReference type="Proteomes" id="UP000245890">
    <property type="component" value="Unassembled WGS sequence"/>
</dbReference>
<name>A0A2U0SB99_9SPHN</name>
<organism evidence="8 9">
    <name type="scientific">Sphingomonas pokkalii</name>
    <dbReference type="NCBI Taxonomy" id="2175090"/>
    <lineage>
        <taxon>Bacteria</taxon>
        <taxon>Pseudomonadati</taxon>
        <taxon>Pseudomonadota</taxon>
        <taxon>Alphaproteobacteria</taxon>
        <taxon>Sphingomonadales</taxon>
        <taxon>Sphingomonadaceae</taxon>
        <taxon>Sphingomonas</taxon>
    </lineage>
</organism>
<dbReference type="OrthoDB" id="9799640at2"/>
<dbReference type="Gene3D" id="3.10.20.30">
    <property type="match status" value="1"/>
</dbReference>
<dbReference type="GO" id="GO:0046872">
    <property type="term" value="F:metal ion binding"/>
    <property type="evidence" value="ECO:0007669"/>
    <property type="project" value="UniProtKB-KW"/>
</dbReference>
<proteinExistence type="inferred from homology"/>
<comment type="caution">
    <text evidence="8">The sequence shown here is derived from an EMBL/GenBank/DDBJ whole genome shotgun (WGS) entry which is preliminary data.</text>
</comment>
<dbReference type="InterPro" id="IPR001041">
    <property type="entry name" value="2Fe-2S_ferredoxin-type"/>
</dbReference>
<dbReference type="AlphaFoldDB" id="A0A2U0SB99"/>
<dbReference type="EMBL" id="QENQ01000001">
    <property type="protein sequence ID" value="PVX28626.1"/>
    <property type="molecule type" value="Genomic_DNA"/>
</dbReference>
<dbReference type="InterPro" id="IPR012675">
    <property type="entry name" value="Beta-grasp_dom_sf"/>
</dbReference>
<protein>
    <submittedName>
        <fullName evidence="8">(2Fe-2S)-binding protein</fullName>
    </submittedName>
</protein>
<evidence type="ECO:0000259" key="7">
    <source>
        <dbReference type="PROSITE" id="PS51085"/>
    </source>
</evidence>
<accession>A0A2U0SB99</accession>
<keyword evidence="5" id="KW-0411">Iron-sulfur</keyword>
<dbReference type="GO" id="GO:0009055">
    <property type="term" value="F:electron transfer activity"/>
    <property type="evidence" value="ECO:0007669"/>
    <property type="project" value="TreeGrafter"/>
</dbReference>
<feature type="domain" description="2Fe-2S ferredoxin-type" evidence="7">
    <location>
        <begin position="2"/>
        <end position="105"/>
    </location>
</feature>
<dbReference type="Pfam" id="PF00111">
    <property type="entry name" value="Fer2"/>
    <property type="match status" value="1"/>
</dbReference>
<keyword evidence="3" id="KW-0479">Metal-binding</keyword>
<evidence type="ECO:0000256" key="4">
    <source>
        <dbReference type="ARBA" id="ARBA00023004"/>
    </source>
</evidence>
<evidence type="ECO:0000256" key="3">
    <source>
        <dbReference type="ARBA" id="ARBA00022723"/>
    </source>
</evidence>
<evidence type="ECO:0000256" key="1">
    <source>
        <dbReference type="ARBA" id="ARBA00010914"/>
    </source>
</evidence>
<comment type="cofactor">
    <cofactor evidence="6">
        <name>[2Fe-2S] cluster</name>
        <dbReference type="ChEBI" id="CHEBI:190135"/>
    </cofactor>
</comment>
<comment type="similarity">
    <text evidence="1">Belongs to the adrenodoxin/putidaredoxin family.</text>
</comment>
<dbReference type="InterPro" id="IPR001055">
    <property type="entry name" value="Adrenodoxin-like"/>
</dbReference>
<dbReference type="RefSeq" id="WP_116468074.1">
    <property type="nucleotide sequence ID" value="NZ_QENQ01000001.1"/>
</dbReference>
<evidence type="ECO:0000256" key="6">
    <source>
        <dbReference type="ARBA" id="ARBA00034078"/>
    </source>
</evidence>
<dbReference type="PROSITE" id="PS51085">
    <property type="entry name" value="2FE2S_FER_2"/>
    <property type="match status" value="1"/>
</dbReference>
<dbReference type="PANTHER" id="PTHR23426:SF65">
    <property type="entry name" value="FERREDOXIN-2, MITOCHONDRIAL"/>
    <property type="match status" value="1"/>
</dbReference>
<dbReference type="SUPFAM" id="SSF54292">
    <property type="entry name" value="2Fe-2S ferredoxin-like"/>
    <property type="match status" value="1"/>
</dbReference>
<keyword evidence="2" id="KW-0001">2Fe-2S</keyword>
<evidence type="ECO:0000256" key="2">
    <source>
        <dbReference type="ARBA" id="ARBA00022714"/>
    </source>
</evidence>
<gene>
    <name evidence="8" type="ORF">DD559_04170</name>
</gene>
<evidence type="ECO:0000313" key="9">
    <source>
        <dbReference type="Proteomes" id="UP000245890"/>
    </source>
</evidence>
<sequence length="106" mass="10970">MPKLIFVEHDGTTVETEAPVGETVMRAARAAGVAGIVGECGGGMSCLTCHCYVARAAIDRIAPAGPVERELLGCVVTAQENSRLACQIVVTAALDGARFDLPAWQG</sequence>
<keyword evidence="9" id="KW-1185">Reference proteome</keyword>
<reference evidence="8 9" key="1">
    <citation type="submission" date="2018-05" db="EMBL/GenBank/DDBJ databases">
        <title>Description of Sphingomonas pokkalii sp nov, isolated from the rhizosphere of saline tolerant pokkali rice and its draft genome analysis.</title>
        <authorList>
            <person name="Menon R."/>
            <person name="Kumari S."/>
            <person name="Rameshkumar N."/>
        </authorList>
    </citation>
    <scope>NUCLEOTIDE SEQUENCE [LARGE SCALE GENOMIC DNA]</scope>
    <source>
        <strain evidence="8 9">L3B27</strain>
    </source>
</reference>
<dbReference type="InterPro" id="IPR036010">
    <property type="entry name" value="2Fe-2S_ferredoxin-like_sf"/>
</dbReference>
<dbReference type="GO" id="GO:0051537">
    <property type="term" value="F:2 iron, 2 sulfur cluster binding"/>
    <property type="evidence" value="ECO:0007669"/>
    <property type="project" value="UniProtKB-KW"/>
</dbReference>
<dbReference type="GO" id="GO:0140647">
    <property type="term" value="P:P450-containing electron transport chain"/>
    <property type="evidence" value="ECO:0007669"/>
    <property type="project" value="InterPro"/>
</dbReference>
<evidence type="ECO:0000256" key="5">
    <source>
        <dbReference type="ARBA" id="ARBA00023014"/>
    </source>
</evidence>
<keyword evidence="4" id="KW-0408">Iron</keyword>
<dbReference type="PANTHER" id="PTHR23426">
    <property type="entry name" value="FERREDOXIN/ADRENODOXIN"/>
    <property type="match status" value="1"/>
</dbReference>